<dbReference type="Proteomes" id="UP000231586">
    <property type="component" value="Unassembled WGS sequence"/>
</dbReference>
<evidence type="ECO:0000313" key="2">
    <source>
        <dbReference type="EMBL" id="PJI94791.1"/>
    </source>
</evidence>
<keyword evidence="3" id="KW-1185">Reference proteome</keyword>
<keyword evidence="1" id="KW-0732">Signal</keyword>
<dbReference type="EMBL" id="PGTZ01000006">
    <property type="protein sequence ID" value="PJI94791.1"/>
    <property type="molecule type" value="Genomic_DNA"/>
</dbReference>
<evidence type="ECO:0008006" key="4">
    <source>
        <dbReference type="Google" id="ProtNLM"/>
    </source>
</evidence>
<feature type="signal peptide" evidence="1">
    <location>
        <begin position="1"/>
        <end position="30"/>
    </location>
</feature>
<gene>
    <name evidence="2" type="ORF">CLV34_0639</name>
</gene>
<accession>A0A2M8WV38</accession>
<evidence type="ECO:0000256" key="1">
    <source>
        <dbReference type="SAM" id="SignalP"/>
    </source>
</evidence>
<organism evidence="2 3">
    <name type="scientific">Luteimicrobium subarcticum</name>
    <dbReference type="NCBI Taxonomy" id="620910"/>
    <lineage>
        <taxon>Bacteria</taxon>
        <taxon>Bacillati</taxon>
        <taxon>Actinomycetota</taxon>
        <taxon>Actinomycetes</taxon>
        <taxon>Micrococcales</taxon>
        <taxon>Luteimicrobium</taxon>
    </lineage>
</organism>
<reference evidence="2 3" key="1">
    <citation type="submission" date="2017-11" db="EMBL/GenBank/DDBJ databases">
        <title>Genomic Encyclopedia of Archaeal and Bacterial Type Strains, Phase II (KMG-II): From Individual Species to Whole Genera.</title>
        <authorList>
            <person name="Goeker M."/>
        </authorList>
    </citation>
    <scope>NUCLEOTIDE SEQUENCE [LARGE SCALE GENOMIC DNA]</scope>
    <source>
        <strain evidence="2 3">DSM 22413</strain>
    </source>
</reference>
<comment type="caution">
    <text evidence="2">The sequence shown here is derived from an EMBL/GenBank/DDBJ whole genome shotgun (WGS) entry which is preliminary data.</text>
</comment>
<dbReference type="OrthoDB" id="4883436at2"/>
<dbReference type="AlphaFoldDB" id="A0A2M8WV38"/>
<dbReference type="RefSeq" id="WP_100348750.1">
    <property type="nucleotide sequence ID" value="NZ_PGTZ01000006.1"/>
</dbReference>
<evidence type="ECO:0000313" key="3">
    <source>
        <dbReference type="Proteomes" id="UP000231586"/>
    </source>
</evidence>
<name>A0A2M8WV38_9MICO</name>
<protein>
    <recommendedName>
        <fullName evidence="4">Ig-like domain-containing protein</fullName>
    </recommendedName>
</protein>
<sequence>MRRPASLALATALLASVAVVPALVAGPAQASTAHRCTVTLSTTKPKQYSSTTVRVSHVGARAKVTVQAKYKTTTNTKHATATSTGRATVTYSISGATVGRKVPVSVTATSGRSTWTCSTSFTPQHR</sequence>
<proteinExistence type="predicted"/>
<feature type="chain" id="PRO_5014870343" description="Ig-like domain-containing protein" evidence="1">
    <location>
        <begin position="31"/>
        <end position="126"/>
    </location>
</feature>